<dbReference type="AlphaFoldDB" id="A0A8C7YBD4"/>
<dbReference type="Ensembl" id="ENSOSIT00000025366.1">
    <property type="protein sequence ID" value="ENSOSIP00000024023.1"/>
    <property type="gene ID" value="ENSOSIG00000012633.1"/>
</dbReference>
<evidence type="ECO:0000313" key="10">
    <source>
        <dbReference type="Proteomes" id="UP000694383"/>
    </source>
</evidence>
<dbReference type="GeneTree" id="ENSGT00670000098480"/>
<evidence type="ECO:0000256" key="5">
    <source>
        <dbReference type="ARBA" id="ARBA00023170"/>
    </source>
</evidence>
<keyword evidence="10" id="KW-1185">Reference proteome</keyword>
<keyword evidence="7" id="KW-0732">Signal</keyword>
<evidence type="ECO:0000259" key="8">
    <source>
        <dbReference type="PROSITE" id="PS50835"/>
    </source>
</evidence>
<evidence type="ECO:0000256" key="6">
    <source>
        <dbReference type="ARBA" id="ARBA00023319"/>
    </source>
</evidence>
<dbReference type="InterPro" id="IPR051117">
    <property type="entry name" value="TRG_var/const_region"/>
</dbReference>
<dbReference type="PANTHER" id="PTHR19256">
    <property type="entry name" value="T-CELL RECEPTOR GAMMA CHAIN"/>
    <property type="match status" value="1"/>
</dbReference>
<evidence type="ECO:0000313" key="9">
    <source>
        <dbReference type="Ensembl" id="ENSOSIP00000024023.1"/>
    </source>
</evidence>
<dbReference type="InterPro" id="IPR013106">
    <property type="entry name" value="Ig_V-set"/>
</dbReference>
<dbReference type="PANTHER" id="PTHR19256:SF65">
    <property type="entry name" value="T CELL RECEPTOR GAMMA CONSTANT 1-RELATED"/>
    <property type="match status" value="1"/>
</dbReference>
<evidence type="ECO:0000256" key="4">
    <source>
        <dbReference type="ARBA" id="ARBA00023136"/>
    </source>
</evidence>
<sequence length="116" mass="13187">LHLSVCVSAALVAMAAELIQEDLTLTRRVGESVSFSCGGIQPCDNKNIPWFQMKETFRPILWIRRSDGEINKPYNHPQQDDFTAKKTQSGSELKINKVKVDHSASYYCSYKQNVKH</sequence>
<feature type="chain" id="PRO_5034659160" description="Ig-like domain-containing protein" evidence="7">
    <location>
        <begin position="16"/>
        <end position="116"/>
    </location>
</feature>
<reference evidence="9" key="1">
    <citation type="submission" date="2025-08" db="UniProtKB">
        <authorList>
            <consortium name="Ensembl"/>
        </authorList>
    </citation>
    <scope>IDENTIFICATION</scope>
</reference>
<keyword evidence="6" id="KW-0393">Immunoglobulin domain</keyword>
<keyword evidence="2" id="KW-0812">Transmembrane</keyword>
<dbReference type="SUPFAM" id="SSF48726">
    <property type="entry name" value="Immunoglobulin"/>
    <property type="match status" value="1"/>
</dbReference>
<proteinExistence type="predicted"/>
<dbReference type="InterPro" id="IPR013783">
    <property type="entry name" value="Ig-like_fold"/>
</dbReference>
<dbReference type="InterPro" id="IPR007110">
    <property type="entry name" value="Ig-like_dom"/>
</dbReference>
<evidence type="ECO:0000256" key="7">
    <source>
        <dbReference type="SAM" id="SignalP"/>
    </source>
</evidence>
<feature type="domain" description="Ig-like" evidence="8">
    <location>
        <begin position="30"/>
        <end position="116"/>
    </location>
</feature>
<dbReference type="Pfam" id="PF07686">
    <property type="entry name" value="V-set"/>
    <property type="match status" value="1"/>
</dbReference>
<dbReference type="Gene3D" id="2.60.40.10">
    <property type="entry name" value="Immunoglobulins"/>
    <property type="match status" value="1"/>
</dbReference>
<organism evidence="9 10">
    <name type="scientific">Oryzias sinensis</name>
    <name type="common">Chinese medaka</name>
    <dbReference type="NCBI Taxonomy" id="183150"/>
    <lineage>
        <taxon>Eukaryota</taxon>
        <taxon>Metazoa</taxon>
        <taxon>Chordata</taxon>
        <taxon>Craniata</taxon>
        <taxon>Vertebrata</taxon>
        <taxon>Euteleostomi</taxon>
        <taxon>Actinopterygii</taxon>
        <taxon>Neopterygii</taxon>
        <taxon>Teleostei</taxon>
        <taxon>Neoteleostei</taxon>
        <taxon>Acanthomorphata</taxon>
        <taxon>Ovalentaria</taxon>
        <taxon>Atherinomorphae</taxon>
        <taxon>Beloniformes</taxon>
        <taxon>Adrianichthyidae</taxon>
        <taxon>Oryziinae</taxon>
        <taxon>Oryzias</taxon>
    </lineage>
</organism>
<dbReference type="GO" id="GO:0016020">
    <property type="term" value="C:membrane"/>
    <property type="evidence" value="ECO:0007669"/>
    <property type="project" value="UniProtKB-SubCell"/>
</dbReference>
<dbReference type="Proteomes" id="UP000694383">
    <property type="component" value="Unplaced"/>
</dbReference>
<keyword evidence="3" id="KW-1133">Transmembrane helix</keyword>
<protein>
    <recommendedName>
        <fullName evidence="8">Ig-like domain-containing protein</fullName>
    </recommendedName>
</protein>
<keyword evidence="4" id="KW-0472">Membrane</keyword>
<evidence type="ECO:0000256" key="1">
    <source>
        <dbReference type="ARBA" id="ARBA00004370"/>
    </source>
</evidence>
<dbReference type="PROSITE" id="PS50835">
    <property type="entry name" value="IG_LIKE"/>
    <property type="match status" value="1"/>
</dbReference>
<evidence type="ECO:0000256" key="3">
    <source>
        <dbReference type="ARBA" id="ARBA00022989"/>
    </source>
</evidence>
<comment type="subcellular location">
    <subcellularLocation>
        <location evidence="1">Membrane</location>
    </subcellularLocation>
</comment>
<feature type="signal peptide" evidence="7">
    <location>
        <begin position="1"/>
        <end position="15"/>
    </location>
</feature>
<keyword evidence="5" id="KW-0675">Receptor</keyword>
<dbReference type="InterPro" id="IPR036179">
    <property type="entry name" value="Ig-like_dom_sf"/>
</dbReference>
<evidence type="ECO:0000256" key="2">
    <source>
        <dbReference type="ARBA" id="ARBA00022692"/>
    </source>
</evidence>
<reference evidence="9" key="2">
    <citation type="submission" date="2025-09" db="UniProtKB">
        <authorList>
            <consortium name="Ensembl"/>
        </authorList>
    </citation>
    <scope>IDENTIFICATION</scope>
</reference>
<name>A0A8C7YBD4_9TELE</name>
<accession>A0A8C7YBD4</accession>